<dbReference type="SUPFAM" id="SSF53300">
    <property type="entry name" value="vWA-like"/>
    <property type="match status" value="1"/>
</dbReference>
<evidence type="ECO:0000256" key="1">
    <source>
        <dbReference type="SAM" id="MobiDB-lite"/>
    </source>
</evidence>
<organism evidence="3 4">
    <name type="scientific">Roseateles albus</name>
    <dbReference type="NCBI Taxonomy" id="2987525"/>
    <lineage>
        <taxon>Bacteria</taxon>
        <taxon>Pseudomonadati</taxon>
        <taxon>Pseudomonadota</taxon>
        <taxon>Betaproteobacteria</taxon>
        <taxon>Burkholderiales</taxon>
        <taxon>Sphaerotilaceae</taxon>
        <taxon>Roseateles</taxon>
    </lineage>
</organism>
<gene>
    <name evidence="3" type="ORF">PRZ03_06820</name>
</gene>
<dbReference type="RefSeq" id="WP_273599591.1">
    <property type="nucleotide sequence ID" value="NZ_JAQQXT010000003.1"/>
</dbReference>
<dbReference type="CDD" id="cd01454">
    <property type="entry name" value="vWA_norD_type"/>
    <property type="match status" value="1"/>
</dbReference>
<dbReference type="EMBL" id="JAQQXT010000003">
    <property type="protein sequence ID" value="MDC8771278.1"/>
    <property type="molecule type" value="Genomic_DNA"/>
</dbReference>
<feature type="region of interest" description="Disordered" evidence="1">
    <location>
        <begin position="229"/>
        <end position="261"/>
    </location>
</feature>
<dbReference type="PANTHER" id="PTHR41248">
    <property type="entry name" value="NORD PROTEIN"/>
    <property type="match status" value="1"/>
</dbReference>
<protein>
    <submittedName>
        <fullName evidence="3">VWA domain-containing protein</fullName>
    </submittedName>
</protein>
<dbReference type="SMART" id="SM00327">
    <property type="entry name" value="VWA"/>
    <property type="match status" value="1"/>
</dbReference>
<keyword evidence="4" id="KW-1185">Reference proteome</keyword>
<comment type="caution">
    <text evidence="3">The sequence shown here is derived from an EMBL/GenBank/DDBJ whole genome shotgun (WGS) entry which is preliminary data.</text>
</comment>
<proteinExistence type="predicted"/>
<dbReference type="InterPro" id="IPR002035">
    <property type="entry name" value="VWF_A"/>
</dbReference>
<feature type="compositionally biased region" description="Low complexity" evidence="1">
    <location>
        <begin position="229"/>
        <end position="242"/>
    </location>
</feature>
<evidence type="ECO:0000313" key="3">
    <source>
        <dbReference type="EMBL" id="MDC8771278.1"/>
    </source>
</evidence>
<sequence length="630" mass="69639">MEEWIGERWHRFINGAADRSCAAAAVELPAMQQAVGLLYRAAGGGHGVRIVPAADMRIGGPRSWLQRLAGSGTRAALPRLDAETLALPPRIALFAQVELNRDLYLWLAALAACFEPSEAPAAWASDNLAACRLALQRCPGLRPRWLRLRDAHLAQRRVEARALRSPEAQAAEVRLQALLMAEPEQAFALDYFDNFDADAALLSPVWLWLQALPAGSALAAGQAREAKAGSGANAANSIQPEQQEQEKKRRRTRAAKPASQRAPLLLASKAESLRSWSEHVPLDRASEDETDPDEARAAADDMEELTLARQGSASAARIKFDLDLPSASADDLPLGAGESLPEWDWKRQCLLPDHCRVQTLVARPGGAPFLPPAALRQTARRLRRRLETLRAAPQWQRGCSEGESLDLDAWVRHLAGLRAGSSPDPQVWARHQRGERSLATLLLADLSLSTDAYANNEQRVIDVIRDALYVFGEALQGCGDPFAMLGFSSVRRSQVRIHQIKGFDEAWGRAVQSRVGAIKPGYYTRMGAAIRLATRRLQQRPERQRLLLLLTDGKPNDLDVYEGRWGIEDTREAVREARRAGLQPFCLSIDEQAQDYLPHLFGHQGWARVARPTELPLRLAGIYSRLTRCL</sequence>
<dbReference type="Gene3D" id="3.40.50.410">
    <property type="entry name" value="von Willebrand factor, type A domain"/>
    <property type="match status" value="1"/>
</dbReference>
<reference evidence="3 4" key="1">
    <citation type="submission" date="2022-10" db="EMBL/GenBank/DDBJ databases">
        <title>Paucibacter sp. hw1 Genome sequencing.</title>
        <authorList>
            <person name="Park S."/>
        </authorList>
    </citation>
    <scope>NUCLEOTIDE SEQUENCE [LARGE SCALE GENOMIC DNA]</scope>
    <source>
        <strain evidence="4">hw1</strain>
    </source>
</reference>
<dbReference type="InterPro" id="IPR036465">
    <property type="entry name" value="vWFA_dom_sf"/>
</dbReference>
<evidence type="ECO:0000313" key="4">
    <source>
        <dbReference type="Proteomes" id="UP001221189"/>
    </source>
</evidence>
<feature type="domain" description="VWFA" evidence="2">
    <location>
        <begin position="445"/>
        <end position="626"/>
    </location>
</feature>
<accession>A0ABT5KBL8</accession>
<feature type="region of interest" description="Disordered" evidence="1">
    <location>
        <begin position="277"/>
        <end position="297"/>
    </location>
</feature>
<evidence type="ECO:0000259" key="2">
    <source>
        <dbReference type="PROSITE" id="PS50234"/>
    </source>
</evidence>
<name>A0ABT5KBL8_9BURK</name>
<dbReference type="PROSITE" id="PS50234">
    <property type="entry name" value="VWFA"/>
    <property type="match status" value="1"/>
</dbReference>
<dbReference type="Proteomes" id="UP001221189">
    <property type="component" value="Unassembled WGS sequence"/>
</dbReference>
<dbReference type="Pfam" id="PF00092">
    <property type="entry name" value="VWA"/>
    <property type="match status" value="1"/>
</dbReference>
<dbReference type="InterPro" id="IPR051928">
    <property type="entry name" value="NorD/CobT"/>
</dbReference>
<dbReference type="PANTHER" id="PTHR41248:SF1">
    <property type="entry name" value="NORD PROTEIN"/>
    <property type="match status" value="1"/>
</dbReference>